<dbReference type="PANTHER" id="PTHR38435:SF2">
    <property type="entry name" value="DUF871 DOMAIN-CONTAINING PROTEIN"/>
    <property type="match status" value="1"/>
</dbReference>
<reference evidence="4 5" key="1">
    <citation type="submission" date="2021-01" db="EMBL/GenBank/DDBJ databases">
        <title>FDA dAtabase for Regulatory Grade micrObial Sequences (FDA-ARGOS): Supporting development and validation of Infectious Disease Dx tests.</title>
        <authorList>
            <person name="Nelson B."/>
            <person name="Plummer A."/>
            <person name="Tallon L."/>
            <person name="Sadzewicz L."/>
            <person name="Zhao X."/>
            <person name="Boylan J."/>
            <person name="Ott S."/>
            <person name="Bowen H."/>
            <person name="Vavikolanu K."/>
            <person name="Mehta A."/>
            <person name="Aluvathingal J."/>
            <person name="Nadendla S."/>
            <person name="Myers T."/>
            <person name="Yan Y."/>
            <person name="Sichtig H."/>
        </authorList>
    </citation>
    <scope>NUCLEOTIDE SEQUENCE [LARGE SCALE GENOMIC DNA]</scope>
    <source>
        <strain evidence="4 5">FDAARGOS_1161</strain>
    </source>
</reference>
<dbReference type="InterPro" id="IPR043894">
    <property type="entry name" value="MupG_C"/>
</dbReference>
<dbReference type="PANTHER" id="PTHR38435">
    <property type="match status" value="1"/>
</dbReference>
<dbReference type="KEGG" id="ppsr:I6J18_06685"/>
<dbReference type="Proteomes" id="UP000595254">
    <property type="component" value="Chromosome"/>
</dbReference>
<organism evidence="4 5">
    <name type="scientific">Peribacillus psychrosaccharolyticus</name>
    <name type="common">Bacillus psychrosaccharolyticus</name>
    <dbReference type="NCBI Taxonomy" id="1407"/>
    <lineage>
        <taxon>Bacteria</taxon>
        <taxon>Bacillati</taxon>
        <taxon>Bacillota</taxon>
        <taxon>Bacilli</taxon>
        <taxon>Bacillales</taxon>
        <taxon>Bacillaceae</taxon>
        <taxon>Peribacillus</taxon>
    </lineage>
</organism>
<dbReference type="EMBL" id="CP068053">
    <property type="protein sequence ID" value="QQT01544.1"/>
    <property type="molecule type" value="Genomic_DNA"/>
</dbReference>
<dbReference type="Gene3D" id="3.20.20.70">
    <property type="entry name" value="Aldolase class I"/>
    <property type="match status" value="1"/>
</dbReference>
<feature type="domain" description="6-phospho-N-acetylmuramidase C-terminal" evidence="2">
    <location>
        <begin position="244"/>
        <end position="351"/>
    </location>
</feature>
<dbReference type="RefSeq" id="WP_040373196.1">
    <property type="nucleotide sequence ID" value="NZ_CP068053.1"/>
</dbReference>
<proteinExistence type="predicted"/>
<dbReference type="InterPro" id="IPR029000">
    <property type="entry name" value="Cyclophilin-like_dom_sf"/>
</dbReference>
<dbReference type="Gene3D" id="2.40.100.10">
    <property type="entry name" value="Cyclophilin-like"/>
    <property type="match status" value="1"/>
</dbReference>
<dbReference type="SUPFAM" id="SSF51445">
    <property type="entry name" value="(Trans)glycosidases"/>
    <property type="match status" value="1"/>
</dbReference>
<dbReference type="InterPro" id="IPR008589">
    <property type="entry name" value="MupG"/>
</dbReference>
<feature type="region of interest" description="Disordered" evidence="1">
    <location>
        <begin position="263"/>
        <end position="287"/>
    </location>
</feature>
<evidence type="ECO:0000256" key="1">
    <source>
        <dbReference type="SAM" id="MobiDB-lite"/>
    </source>
</evidence>
<dbReference type="Pfam" id="PF19200">
    <property type="entry name" value="MupG_N"/>
    <property type="match status" value="1"/>
</dbReference>
<dbReference type="AlphaFoldDB" id="A0A974NPM9"/>
<evidence type="ECO:0000313" key="4">
    <source>
        <dbReference type="EMBL" id="QQT01544.1"/>
    </source>
</evidence>
<feature type="compositionally biased region" description="Basic and acidic residues" evidence="1">
    <location>
        <begin position="263"/>
        <end position="274"/>
    </location>
</feature>
<gene>
    <name evidence="4" type="ORF">I6J18_06685</name>
</gene>
<name>A0A974NPM9_PERPY</name>
<dbReference type="Pfam" id="PF05913">
    <property type="entry name" value="MupG_C"/>
    <property type="match status" value="1"/>
</dbReference>
<sequence length="356" mass="40378">MLGISIYLGKQSEKEQADYLQKMSNAGFKSIFTSLHIPEDNPEILVSTLKTLAKQAAQLNMELICDISNISIKNLGLSVETLPVLNEWGVTGLRLDYGFEPETISQLSRQMKIALNASTIDDNLYKQLQETGLDFNRVEAWHNYYPRPETGLDKEWFIHRNNWLKERGFLVTAFIPGDDRLRGPLFKGLPTLENHRNMAPFLAYLDLKSCSVDKILLGDPSIQSKTLSQFITYQNGEIPLRCSITTKSKESIELVNLNHRNRMDPARDGIRSETTRSYAQQDGKKLPPENTIDRGMGSITIDNELYGRYRGELQIVKRPLAADEKVNVIGNIIREDLPIISYIGSGNQFKLIITEN</sequence>
<accession>A0A974NPM9</accession>
<evidence type="ECO:0000313" key="5">
    <source>
        <dbReference type="Proteomes" id="UP000595254"/>
    </source>
</evidence>
<evidence type="ECO:0000259" key="3">
    <source>
        <dbReference type="Pfam" id="PF19200"/>
    </source>
</evidence>
<protein>
    <submittedName>
        <fullName evidence="4">DUF871 domain-containing protein</fullName>
    </submittedName>
</protein>
<feature type="domain" description="6-phospho-N-acetylmuramidase N-terminal" evidence="3">
    <location>
        <begin position="2"/>
        <end position="230"/>
    </location>
</feature>
<dbReference type="InterPro" id="IPR043797">
    <property type="entry name" value="MupG_N"/>
</dbReference>
<dbReference type="InterPro" id="IPR013785">
    <property type="entry name" value="Aldolase_TIM"/>
</dbReference>
<evidence type="ECO:0000259" key="2">
    <source>
        <dbReference type="Pfam" id="PF05913"/>
    </source>
</evidence>
<dbReference type="SUPFAM" id="SSF50891">
    <property type="entry name" value="Cyclophilin-like"/>
    <property type="match status" value="1"/>
</dbReference>
<keyword evidence="5" id="KW-1185">Reference proteome</keyword>
<dbReference type="InterPro" id="IPR017853">
    <property type="entry name" value="GH"/>
</dbReference>